<protein>
    <submittedName>
        <fullName evidence="1">Uncharacterized protein</fullName>
    </submittedName>
</protein>
<evidence type="ECO:0000313" key="1">
    <source>
        <dbReference type="EMBL" id="SHE37720.1"/>
    </source>
</evidence>
<dbReference type="AlphaFoldDB" id="A0A1M4T037"/>
<dbReference type="EMBL" id="FQVE01000001">
    <property type="protein sequence ID" value="SHE37720.1"/>
    <property type="molecule type" value="Genomic_DNA"/>
</dbReference>
<sequence length="55" mass="6598">MRRKDILSRNKPGRTVENWSTIIDRNPSIFSSFFFNISKTDSYFFNNNIGLKYIF</sequence>
<name>A0A1M4T037_9FLAO</name>
<evidence type="ECO:0000313" key="2">
    <source>
        <dbReference type="Proteomes" id="UP000184108"/>
    </source>
</evidence>
<gene>
    <name evidence="1" type="ORF">SAMN02787073_0228</name>
</gene>
<organism evidence="1 2">
    <name type="scientific">Chryseobacterium vrystaatense</name>
    <dbReference type="NCBI Taxonomy" id="307480"/>
    <lineage>
        <taxon>Bacteria</taxon>
        <taxon>Pseudomonadati</taxon>
        <taxon>Bacteroidota</taxon>
        <taxon>Flavobacteriia</taxon>
        <taxon>Flavobacteriales</taxon>
        <taxon>Weeksellaceae</taxon>
        <taxon>Chryseobacterium group</taxon>
        <taxon>Chryseobacterium</taxon>
    </lineage>
</organism>
<reference evidence="2" key="1">
    <citation type="submission" date="2016-11" db="EMBL/GenBank/DDBJ databases">
        <authorList>
            <person name="Varghese N."/>
            <person name="Submissions S."/>
        </authorList>
    </citation>
    <scope>NUCLEOTIDE SEQUENCE [LARGE SCALE GENOMIC DNA]</scope>
    <source>
        <strain evidence="2">YR203</strain>
    </source>
</reference>
<proteinExistence type="predicted"/>
<accession>A0A1M4T037</accession>
<dbReference type="Proteomes" id="UP000184108">
    <property type="component" value="Unassembled WGS sequence"/>
</dbReference>